<gene>
    <name evidence="1" type="ORF">LCGC14_2778960</name>
</gene>
<dbReference type="SUPFAM" id="SSF53756">
    <property type="entry name" value="UDP-Glycosyltransferase/glycogen phosphorylase"/>
    <property type="match status" value="1"/>
</dbReference>
<reference evidence="1" key="1">
    <citation type="journal article" date="2015" name="Nature">
        <title>Complex archaea that bridge the gap between prokaryotes and eukaryotes.</title>
        <authorList>
            <person name="Spang A."/>
            <person name="Saw J.H."/>
            <person name="Jorgensen S.L."/>
            <person name="Zaremba-Niedzwiedzka K."/>
            <person name="Martijn J."/>
            <person name="Lind A.E."/>
            <person name="van Eijk R."/>
            <person name="Schleper C."/>
            <person name="Guy L."/>
            <person name="Ettema T.J."/>
        </authorList>
    </citation>
    <scope>NUCLEOTIDE SEQUENCE</scope>
</reference>
<dbReference type="EMBL" id="LAZR01051566">
    <property type="protein sequence ID" value="KKK84873.1"/>
    <property type="molecule type" value="Genomic_DNA"/>
</dbReference>
<feature type="non-terminal residue" evidence="1">
    <location>
        <position position="375"/>
    </location>
</feature>
<accession>A0A0F8YTW0</accession>
<name>A0A0F8YTW0_9ZZZZ</name>
<proteinExistence type="predicted"/>
<organism evidence="1">
    <name type="scientific">marine sediment metagenome</name>
    <dbReference type="NCBI Taxonomy" id="412755"/>
    <lineage>
        <taxon>unclassified sequences</taxon>
        <taxon>metagenomes</taxon>
        <taxon>ecological metagenomes</taxon>
    </lineage>
</organism>
<evidence type="ECO:0008006" key="2">
    <source>
        <dbReference type="Google" id="ProtNLM"/>
    </source>
</evidence>
<comment type="caution">
    <text evidence="1">The sequence shown here is derived from an EMBL/GenBank/DDBJ whole genome shotgun (WGS) entry which is preliminary data.</text>
</comment>
<sequence length="375" mass="43701">MPDKRIKIVYWLTDNNHARVFESFVEDERFEQVIVKQCHVTRTHNIKIKQLFQYYGTNVASAITILKPDVFVQTTDSIDARKHLKKNNIKHVYLMHGLWAPKSSKSYALSSNQFWTDYDLLCGGTKRFRDLFEGKTSANIVTNTLTQFDILYDRMQNQHEIRKNLLQKSKVPEAKKIITLFGHNIKARDSLLPYHEGYFRSAIKLAILAKKYNWLLCIKTKAPWARGNKYIIGNVKKFDWAKDMCKQYTDLRNNKNVIIVGEHDDQYDLFCSDVIVSTAHSTVEIESILVDKPLVRVCTIRNKATEEYENEILDRGVAYIVDDIDKLEETVILAMSEDNKEIKQNREKFIEHLGLTCDGNAHIRVLDAILDIYYN</sequence>
<evidence type="ECO:0000313" key="1">
    <source>
        <dbReference type="EMBL" id="KKK84873.1"/>
    </source>
</evidence>
<dbReference type="AlphaFoldDB" id="A0A0F8YTW0"/>
<protein>
    <recommendedName>
        <fullName evidence="2">Glycosyl transferase family 1 domain-containing protein</fullName>
    </recommendedName>
</protein>